<dbReference type="AlphaFoldDB" id="A0A7W7Y7X5"/>
<dbReference type="RefSeq" id="WP_184338171.1">
    <property type="nucleotide sequence ID" value="NZ_JACHIG010000001.1"/>
</dbReference>
<dbReference type="EMBL" id="JACHIG010000001">
    <property type="protein sequence ID" value="MBB5031239.1"/>
    <property type="molecule type" value="Genomic_DNA"/>
</dbReference>
<evidence type="ECO:0000313" key="3">
    <source>
        <dbReference type="Proteomes" id="UP000590740"/>
    </source>
</evidence>
<evidence type="ECO:0000313" key="2">
    <source>
        <dbReference type="EMBL" id="MBB5031239.1"/>
    </source>
</evidence>
<dbReference type="Proteomes" id="UP000590740">
    <property type="component" value="Unassembled WGS sequence"/>
</dbReference>
<dbReference type="Gene3D" id="1.20.1280.80">
    <property type="match status" value="1"/>
</dbReference>
<proteinExistence type="predicted"/>
<dbReference type="NCBIfam" id="TIGR02511">
    <property type="entry name" value="type_III_tyeA"/>
    <property type="match status" value="1"/>
</dbReference>
<dbReference type="InterPro" id="IPR015144">
    <property type="entry name" value="T3SS_TyeA"/>
</dbReference>
<accession>A0A7W7Y7X5</accession>
<keyword evidence="3" id="KW-1185">Reference proteome</keyword>
<dbReference type="Pfam" id="PF09059">
    <property type="entry name" value="TyeA"/>
    <property type="match status" value="1"/>
</dbReference>
<dbReference type="InterPro" id="IPR038347">
    <property type="entry name" value="TyeA_sf"/>
</dbReference>
<dbReference type="SUPFAM" id="SSF140591">
    <property type="entry name" value="Type III secretion system domain"/>
    <property type="match status" value="1"/>
</dbReference>
<dbReference type="InterPro" id="IPR013351">
    <property type="entry name" value="T3SS_TyeA-rel"/>
</dbReference>
<sequence length="90" mass="10666">MADVYTAHDLMRELLEMTTQRWVDPDRFIQITNKIGVKNSEMRIYFLTQLREKVRQIPLKLYPSPDIREKLLDALQQAMDTEISREEAVA</sequence>
<feature type="domain" description="Type III secretion system effector delivery regulator TyeA" evidence="1">
    <location>
        <begin position="9"/>
        <end position="87"/>
    </location>
</feature>
<protein>
    <submittedName>
        <fullName evidence="2">Type III secretion system TyeA family effector delivery regulator</fullName>
    </submittedName>
</protein>
<name>A0A7W7Y7X5_9BACT</name>
<reference evidence="2 3" key="1">
    <citation type="submission" date="2020-08" db="EMBL/GenBank/DDBJ databases">
        <title>Genomic Encyclopedia of Type Strains, Phase IV (KMG-IV): sequencing the most valuable type-strain genomes for metagenomic binning, comparative biology and taxonomic classification.</title>
        <authorList>
            <person name="Goeker M."/>
        </authorList>
    </citation>
    <scope>NUCLEOTIDE SEQUENCE [LARGE SCALE GENOMIC DNA]</scope>
    <source>
        <strain evidence="2 3">DSM 12252</strain>
    </source>
</reference>
<gene>
    <name evidence="2" type="ORF">HNQ65_000793</name>
</gene>
<comment type="caution">
    <text evidence="2">The sequence shown here is derived from an EMBL/GenBank/DDBJ whole genome shotgun (WGS) entry which is preliminary data.</text>
</comment>
<organism evidence="2 3">
    <name type="scientific">Prosthecobacter vanneervenii</name>
    <dbReference type="NCBI Taxonomy" id="48466"/>
    <lineage>
        <taxon>Bacteria</taxon>
        <taxon>Pseudomonadati</taxon>
        <taxon>Verrucomicrobiota</taxon>
        <taxon>Verrucomicrobiia</taxon>
        <taxon>Verrucomicrobiales</taxon>
        <taxon>Verrucomicrobiaceae</taxon>
        <taxon>Prosthecobacter</taxon>
    </lineage>
</organism>
<evidence type="ECO:0000259" key="1">
    <source>
        <dbReference type="Pfam" id="PF09059"/>
    </source>
</evidence>